<proteinExistence type="predicted"/>
<dbReference type="RefSeq" id="WP_175346552.1">
    <property type="nucleotide sequence ID" value="NZ_JABMCI010000053.1"/>
</dbReference>
<gene>
    <name evidence="4" type="ORF">HP550_05350</name>
</gene>
<dbReference type="AlphaFoldDB" id="A0A7Y6DWI4"/>
<evidence type="ECO:0000313" key="5">
    <source>
        <dbReference type="Proteomes" id="UP000565724"/>
    </source>
</evidence>
<sequence length="161" mass="17632">MTAEDRAHLRRATTDDAGIIAALNEHVQRLHVDALPAQFVTVDRAAAETFFSAQLADEGNIVWIAEVGGQPVGYLYAVEAHRGVNPFTTEQHTLYIHHLAVDPAVRRRGVGSAMVAAAETYARAHGLSGLRLDSWLFNAEAHAFFRGLGFDPVITRFARDL</sequence>
<evidence type="ECO:0000256" key="1">
    <source>
        <dbReference type="ARBA" id="ARBA00022679"/>
    </source>
</evidence>
<keyword evidence="5" id="KW-1185">Reference proteome</keyword>
<dbReference type="SUPFAM" id="SSF55729">
    <property type="entry name" value="Acyl-CoA N-acyltransferases (Nat)"/>
    <property type="match status" value="1"/>
</dbReference>
<organism evidence="4 5">
    <name type="scientific">Cellulomonas humilata</name>
    <dbReference type="NCBI Taxonomy" id="144055"/>
    <lineage>
        <taxon>Bacteria</taxon>
        <taxon>Bacillati</taxon>
        <taxon>Actinomycetota</taxon>
        <taxon>Actinomycetes</taxon>
        <taxon>Micrococcales</taxon>
        <taxon>Cellulomonadaceae</taxon>
        <taxon>Cellulomonas</taxon>
    </lineage>
</organism>
<dbReference type="InterPro" id="IPR016181">
    <property type="entry name" value="Acyl_CoA_acyltransferase"/>
</dbReference>
<keyword evidence="1 4" id="KW-0808">Transferase</keyword>
<name>A0A7Y6DWI4_9CELL</name>
<evidence type="ECO:0000256" key="2">
    <source>
        <dbReference type="ARBA" id="ARBA00023315"/>
    </source>
</evidence>
<dbReference type="Gene3D" id="3.40.630.30">
    <property type="match status" value="1"/>
</dbReference>
<evidence type="ECO:0000313" key="4">
    <source>
        <dbReference type="EMBL" id="NUU16673.1"/>
    </source>
</evidence>
<comment type="caution">
    <text evidence="4">The sequence shown here is derived from an EMBL/GenBank/DDBJ whole genome shotgun (WGS) entry which is preliminary data.</text>
</comment>
<dbReference type="InterPro" id="IPR000182">
    <property type="entry name" value="GNAT_dom"/>
</dbReference>
<accession>A0A7Y6DWI4</accession>
<dbReference type="PANTHER" id="PTHR43877">
    <property type="entry name" value="AMINOALKYLPHOSPHONATE N-ACETYLTRANSFERASE-RELATED-RELATED"/>
    <property type="match status" value="1"/>
</dbReference>
<dbReference type="Proteomes" id="UP000565724">
    <property type="component" value="Unassembled WGS sequence"/>
</dbReference>
<keyword evidence="2" id="KW-0012">Acyltransferase</keyword>
<dbReference type="GO" id="GO:0016747">
    <property type="term" value="F:acyltransferase activity, transferring groups other than amino-acyl groups"/>
    <property type="evidence" value="ECO:0007669"/>
    <property type="project" value="InterPro"/>
</dbReference>
<evidence type="ECO:0000259" key="3">
    <source>
        <dbReference type="PROSITE" id="PS51186"/>
    </source>
</evidence>
<protein>
    <submittedName>
        <fullName evidence="4">GNAT family N-acetyltransferase</fullName>
    </submittedName>
</protein>
<dbReference type="Pfam" id="PF00583">
    <property type="entry name" value="Acetyltransf_1"/>
    <property type="match status" value="1"/>
</dbReference>
<feature type="domain" description="N-acetyltransferase" evidence="3">
    <location>
        <begin position="7"/>
        <end position="161"/>
    </location>
</feature>
<reference evidence="4 5" key="1">
    <citation type="submission" date="2020-05" db="EMBL/GenBank/DDBJ databases">
        <title>Genome Sequencing of Type Strains.</title>
        <authorList>
            <person name="Lemaire J.F."/>
            <person name="Inderbitzin P."/>
            <person name="Gregorio O.A."/>
            <person name="Collins S.B."/>
            <person name="Wespe N."/>
            <person name="Knight-Connoni V."/>
        </authorList>
    </citation>
    <scope>NUCLEOTIDE SEQUENCE [LARGE SCALE GENOMIC DNA]</scope>
    <source>
        <strain evidence="4 5">ATCC 25174</strain>
    </source>
</reference>
<dbReference type="CDD" id="cd04301">
    <property type="entry name" value="NAT_SF"/>
    <property type="match status" value="1"/>
</dbReference>
<dbReference type="EMBL" id="JABMCI010000053">
    <property type="protein sequence ID" value="NUU16673.1"/>
    <property type="molecule type" value="Genomic_DNA"/>
</dbReference>
<dbReference type="InterPro" id="IPR050832">
    <property type="entry name" value="Bact_Acetyltransf"/>
</dbReference>
<dbReference type="PROSITE" id="PS51186">
    <property type="entry name" value="GNAT"/>
    <property type="match status" value="1"/>
</dbReference>